<evidence type="ECO:0000256" key="2">
    <source>
        <dbReference type="ARBA" id="ARBA00012254"/>
    </source>
</evidence>
<evidence type="ECO:0000259" key="5">
    <source>
        <dbReference type="Pfam" id="PF00551"/>
    </source>
</evidence>
<dbReference type="Gene3D" id="3.40.50.170">
    <property type="entry name" value="Formyl transferase, N-terminal domain"/>
    <property type="match status" value="1"/>
</dbReference>
<dbReference type="InterPro" id="IPR002376">
    <property type="entry name" value="Formyl_transf_N"/>
</dbReference>
<keyword evidence="3 6" id="KW-0808">Transferase</keyword>
<keyword evidence="4" id="KW-0658">Purine biosynthesis</keyword>
<dbReference type="GO" id="GO:0004644">
    <property type="term" value="F:phosphoribosylglycinamide formyltransferase activity"/>
    <property type="evidence" value="ECO:0007669"/>
    <property type="project" value="UniProtKB-EC"/>
</dbReference>
<organism evidence="6 7">
    <name type="scientific">Profundicola chukchiensis</name>
    <dbReference type="NCBI Taxonomy" id="2961959"/>
    <lineage>
        <taxon>Bacteria</taxon>
        <taxon>Pseudomonadati</taxon>
        <taxon>Bacteroidota</taxon>
        <taxon>Flavobacteriia</taxon>
        <taxon>Flavobacteriales</taxon>
        <taxon>Weeksellaceae</taxon>
        <taxon>Profundicola</taxon>
    </lineage>
</organism>
<reference evidence="6" key="1">
    <citation type="submission" date="2022-07" db="EMBL/GenBank/DDBJ databases">
        <title>Description and genome-wide analysis of Profundicola chukchiensis gen. nov., sp. nov., marine bacteria isolated from bottom sediments of the Chukchi Sea.</title>
        <authorList>
            <person name="Romanenko L."/>
            <person name="Otstavnykh N."/>
            <person name="Kurilenko V."/>
            <person name="Eremeev V."/>
            <person name="Velansky P."/>
            <person name="Mikhailov V."/>
            <person name="Isaeva M."/>
        </authorList>
    </citation>
    <scope>NUCLEOTIDE SEQUENCE</scope>
    <source>
        <strain evidence="6">KMM 9713</strain>
    </source>
</reference>
<evidence type="ECO:0000256" key="1">
    <source>
        <dbReference type="ARBA" id="ARBA00005054"/>
    </source>
</evidence>
<proteinExistence type="predicted"/>
<name>A0A9X4MYS8_9FLAO</name>
<keyword evidence="7" id="KW-1185">Reference proteome</keyword>
<dbReference type="PANTHER" id="PTHR43369">
    <property type="entry name" value="PHOSPHORIBOSYLGLYCINAMIDE FORMYLTRANSFERASE"/>
    <property type="match status" value="1"/>
</dbReference>
<dbReference type="GO" id="GO:0006189">
    <property type="term" value="P:'de novo' IMP biosynthetic process"/>
    <property type="evidence" value="ECO:0007669"/>
    <property type="project" value="TreeGrafter"/>
</dbReference>
<dbReference type="EMBL" id="JANCMU010000003">
    <property type="protein sequence ID" value="MDG4946075.1"/>
    <property type="molecule type" value="Genomic_DNA"/>
</dbReference>
<feature type="domain" description="Formyl transferase N-terminal" evidence="5">
    <location>
        <begin position="63"/>
        <end position="188"/>
    </location>
</feature>
<evidence type="ECO:0000313" key="7">
    <source>
        <dbReference type="Proteomes" id="UP001152599"/>
    </source>
</evidence>
<dbReference type="InterPro" id="IPR036477">
    <property type="entry name" value="Formyl_transf_N_sf"/>
</dbReference>
<dbReference type="AlphaFoldDB" id="A0A9X4MYS8"/>
<dbReference type="Proteomes" id="UP001152599">
    <property type="component" value="Unassembled WGS sequence"/>
</dbReference>
<dbReference type="Pfam" id="PF00551">
    <property type="entry name" value="Formyl_trans_N"/>
    <property type="match status" value="1"/>
</dbReference>
<sequence>MNKDKIAVITYDHPHRKTQDVVFGLKAKGYQDVKLYALPFVKRENPFKPIYSHRPSDCHDIYPEQLAANFNYQFQKVEVTDLFEIFNESKPDAILIAGAGILPAELVLNHKLINSHPAYLPEVRGLDALKWAIFNDKPIGVTSHFVNEQADAGSMIDRQLVPIYVNDTFHSLAYRQYRLEIDMLLQAIELIKEKSEFPALEEKGDVYRRMPKSKEKELLNNFENYRNKFSTK</sequence>
<dbReference type="EC" id="2.1.2.2" evidence="2"/>
<dbReference type="RefSeq" id="WP_304420580.1">
    <property type="nucleotide sequence ID" value="NZ_JANCMU010000003.1"/>
</dbReference>
<gene>
    <name evidence="6" type="ORF">NMK71_06585</name>
</gene>
<dbReference type="GO" id="GO:0005737">
    <property type="term" value="C:cytoplasm"/>
    <property type="evidence" value="ECO:0007669"/>
    <property type="project" value="TreeGrafter"/>
</dbReference>
<dbReference type="PANTHER" id="PTHR43369:SF2">
    <property type="entry name" value="PHOSPHORIBOSYLGLYCINAMIDE FORMYLTRANSFERASE"/>
    <property type="match status" value="1"/>
</dbReference>
<protein>
    <recommendedName>
        <fullName evidence="2">phosphoribosylglycinamide formyltransferase 1</fullName>
        <ecNumber evidence="2">2.1.2.2</ecNumber>
    </recommendedName>
</protein>
<evidence type="ECO:0000313" key="6">
    <source>
        <dbReference type="EMBL" id="MDG4946075.1"/>
    </source>
</evidence>
<evidence type="ECO:0000256" key="4">
    <source>
        <dbReference type="ARBA" id="ARBA00022755"/>
    </source>
</evidence>
<comment type="pathway">
    <text evidence="1">Purine metabolism; IMP biosynthesis via de novo pathway; N(2)-formyl-N(1)-(5-phospho-D-ribosyl)glycinamide from N(1)-(5-phospho-D-ribosyl)glycinamide (10-formyl THF route): step 1/1.</text>
</comment>
<comment type="caution">
    <text evidence="6">The sequence shown here is derived from an EMBL/GenBank/DDBJ whole genome shotgun (WGS) entry which is preliminary data.</text>
</comment>
<dbReference type="SUPFAM" id="SSF53328">
    <property type="entry name" value="Formyltransferase"/>
    <property type="match status" value="1"/>
</dbReference>
<evidence type="ECO:0000256" key="3">
    <source>
        <dbReference type="ARBA" id="ARBA00022679"/>
    </source>
</evidence>
<accession>A0A9X4MYS8</accession>